<dbReference type="Proteomes" id="UP001062846">
    <property type="component" value="Chromosome 2"/>
</dbReference>
<name>A0ACC0PMZ4_RHOML</name>
<protein>
    <submittedName>
        <fullName evidence="1">Uncharacterized protein</fullName>
    </submittedName>
</protein>
<sequence length="130" mass="14596">MAKPESRIPFMANPEDTGPDSRNAKKPTPRELKKELEKLIKLILNEDDYAVQELNEAIRILSSLKEKNCRGNETTDEAIRVVSSLRELKIKESVPKEFKRPMSGEIMGDPDVVASGQVAVSDIFGFYLFG</sequence>
<reference evidence="1" key="1">
    <citation type="submission" date="2022-02" db="EMBL/GenBank/DDBJ databases">
        <title>Plant Genome Project.</title>
        <authorList>
            <person name="Zhang R.-G."/>
        </authorList>
    </citation>
    <scope>NUCLEOTIDE SEQUENCE</scope>
    <source>
        <strain evidence="1">AT1</strain>
    </source>
</reference>
<gene>
    <name evidence="1" type="ORF">RHMOL_Rhmol02G0094600</name>
</gene>
<organism evidence="1 2">
    <name type="scientific">Rhododendron molle</name>
    <name type="common">Chinese azalea</name>
    <name type="synonym">Azalea mollis</name>
    <dbReference type="NCBI Taxonomy" id="49168"/>
    <lineage>
        <taxon>Eukaryota</taxon>
        <taxon>Viridiplantae</taxon>
        <taxon>Streptophyta</taxon>
        <taxon>Embryophyta</taxon>
        <taxon>Tracheophyta</taxon>
        <taxon>Spermatophyta</taxon>
        <taxon>Magnoliopsida</taxon>
        <taxon>eudicotyledons</taxon>
        <taxon>Gunneridae</taxon>
        <taxon>Pentapetalae</taxon>
        <taxon>asterids</taxon>
        <taxon>Ericales</taxon>
        <taxon>Ericaceae</taxon>
        <taxon>Ericoideae</taxon>
        <taxon>Rhodoreae</taxon>
        <taxon>Rhododendron</taxon>
    </lineage>
</organism>
<keyword evidence="2" id="KW-1185">Reference proteome</keyword>
<evidence type="ECO:0000313" key="2">
    <source>
        <dbReference type="Proteomes" id="UP001062846"/>
    </source>
</evidence>
<comment type="caution">
    <text evidence="1">The sequence shown here is derived from an EMBL/GenBank/DDBJ whole genome shotgun (WGS) entry which is preliminary data.</text>
</comment>
<evidence type="ECO:0000313" key="1">
    <source>
        <dbReference type="EMBL" id="KAI8567093.1"/>
    </source>
</evidence>
<accession>A0ACC0PMZ4</accession>
<proteinExistence type="predicted"/>
<dbReference type="EMBL" id="CM046389">
    <property type="protein sequence ID" value="KAI8567093.1"/>
    <property type="molecule type" value="Genomic_DNA"/>
</dbReference>